<keyword evidence="3" id="KW-1185">Reference proteome</keyword>
<reference evidence="2 3" key="1">
    <citation type="submission" date="2021-06" db="EMBL/GenBank/DDBJ databases">
        <authorList>
            <person name="Palmer J.M."/>
        </authorList>
    </citation>
    <scope>NUCLEOTIDE SEQUENCE [LARGE SCALE GENOMIC DNA]</scope>
    <source>
        <strain evidence="2 3">AS_MEX2019</strain>
        <tissue evidence="2">Muscle</tissue>
    </source>
</reference>
<dbReference type="EMBL" id="JAHRIP010009632">
    <property type="protein sequence ID" value="MEQ2282866.1"/>
    <property type="molecule type" value="Genomic_DNA"/>
</dbReference>
<evidence type="ECO:0000313" key="2">
    <source>
        <dbReference type="EMBL" id="MEQ2282866.1"/>
    </source>
</evidence>
<accession>A0ABV0XN20</accession>
<proteinExistence type="predicted"/>
<protein>
    <submittedName>
        <fullName evidence="2">Uncharacterized protein</fullName>
    </submittedName>
</protein>
<feature type="transmembrane region" description="Helical" evidence="1">
    <location>
        <begin position="20"/>
        <end position="36"/>
    </location>
</feature>
<keyword evidence="1" id="KW-0812">Transmembrane</keyword>
<keyword evidence="1" id="KW-1133">Transmembrane helix</keyword>
<dbReference type="Proteomes" id="UP001469553">
    <property type="component" value="Unassembled WGS sequence"/>
</dbReference>
<organism evidence="2 3">
    <name type="scientific">Ameca splendens</name>
    <dbReference type="NCBI Taxonomy" id="208324"/>
    <lineage>
        <taxon>Eukaryota</taxon>
        <taxon>Metazoa</taxon>
        <taxon>Chordata</taxon>
        <taxon>Craniata</taxon>
        <taxon>Vertebrata</taxon>
        <taxon>Euteleostomi</taxon>
        <taxon>Actinopterygii</taxon>
        <taxon>Neopterygii</taxon>
        <taxon>Teleostei</taxon>
        <taxon>Neoteleostei</taxon>
        <taxon>Acanthomorphata</taxon>
        <taxon>Ovalentaria</taxon>
        <taxon>Atherinomorphae</taxon>
        <taxon>Cyprinodontiformes</taxon>
        <taxon>Goodeidae</taxon>
        <taxon>Ameca</taxon>
    </lineage>
</organism>
<sequence>MLAALSLAPFPAQATWVLELFFHSLMIWTFTVYISYSEAENSDFRIQMERSETTVQMEKRQQRSLSTLCCVGAHVLLCCVILYASLCLSLVLRPVKAICPFTAFFWFCFFVTPKYLKTSHQFQYQTRTNTKGSVQMVIFL</sequence>
<keyword evidence="1" id="KW-0472">Membrane</keyword>
<gene>
    <name evidence="2" type="ORF">AMECASPLE_005118</name>
</gene>
<comment type="caution">
    <text evidence="2">The sequence shown here is derived from an EMBL/GenBank/DDBJ whole genome shotgun (WGS) entry which is preliminary data.</text>
</comment>
<evidence type="ECO:0000313" key="3">
    <source>
        <dbReference type="Proteomes" id="UP001469553"/>
    </source>
</evidence>
<evidence type="ECO:0000256" key="1">
    <source>
        <dbReference type="SAM" id="Phobius"/>
    </source>
</evidence>
<name>A0ABV0XN20_9TELE</name>
<feature type="transmembrane region" description="Helical" evidence="1">
    <location>
        <begin position="65"/>
        <end position="91"/>
    </location>
</feature>
<feature type="transmembrane region" description="Helical" evidence="1">
    <location>
        <begin position="97"/>
        <end position="116"/>
    </location>
</feature>